<protein>
    <recommendedName>
        <fullName evidence="8">Flavin-containing monooxygenase</fullName>
        <ecNumber evidence="8">1.-.-.-</ecNumber>
    </recommendedName>
</protein>
<dbReference type="EC" id="1.-.-.-" evidence="8"/>
<comment type="similarity">
    <text evidence="2 8">Belongs to the FMO family.</text>
</comment>
<organism evidence="9 10">
    <name type="scientific">Coffea arabica</name>
    <name type="common">Arabian coffee</name>
    <dbReference type="NCBI Taxonomy" id="13443"/>
    <lineage>
        <taxon>Eukaryota</taxon>
        <taxon>Viridiplantae</taxon>
        <taxon>Streptophyta</taxon>
        <taxon>Embryophyta</taxon>
        <taxon>Tracheophyta</taxon>
        <taxon>Spermatophyta</taxon>
        <taxon>Magnoliopsida</taxon>
        <taxon>eudicotyledons</taxon>
        <taxon>Gunneridae</taxon>
        <taxon>Pentapetalae</taxon>
        <taxon>asterids</taxon>
        <taxon>lamiids</taxon>
        <taxon>Gentianales</taxon>
        <taxon>Rubiaceae</taxon>
        <taxon>Ixoroideae</taxon>
        <taxon>Gardenieae complex</taxon>
        <taxon>Bertiereae - Coffeeae clade</taxon>
        <taxon>Coffeeae</taxon>
        <taxon>Coffea</taxon>
    </lineage>
</organism>
<dbReference type="OrthoDB" id="66881at2759"/>
<dbReference type="GO" id="GO:0050661">
    <property type="term" value="F:NADP binding"/>
    <property type="evidence" value="ECO:0007669"/>
    <property type="project" value="InterPro"/>
</dbReference>
<evidence type="ECO:0000256" key="4">
    <source>
        <dbReference type="ARBA" id="ARBA00022827"/>
    </source>
</evidence>
<dbReference type="PRINTS" id="PR00370">
    <property type="entry name" value="FMOXYGENASE"/>
</dbReference>
<dbReference type="Gene3D" id="3.50.50.60">
    <property type="entry name" value="FAD/NAD(P)-binding domain"/>
    <property type="match status" value="2"/>
</dbReference>
<reference evidence="9" key="1">
    <citation type="journal article" date="2025" name="Foods">
        <title>Unveiling the Microbial Signatures of Arabica Coffee Cherries: Insights into Ripeness Specific Diversity, Functional Traits, and Implications for Quality and Safety.</title>
        <authorList>
            <consortium name="RefSeq"/>
            <person name="Tenea G.N."/>
            <person name="Cifuentes V."/>
            <person name="Reyes P."/>
            <person name="Cevallos-Vallejos M."/>
        </authorList>
    </citation>
    <scope>NUCLEOTIDE SEQUENCE [LARGE SCALE GENOMIC DNA]</scope>
</reference>
<dbReference type="InterPro" id="IPR050346">
    <property type="entry name" value="FMO-like"/>
</dbReference>
<keyword evidence="6 8" id="KW-0560">Oxidoreductase</keyword>
<dbReference type="AlphaFoldDB" id="A0A6P6WGY6"/>
<dbReference type="RefSeq" id="XP_027113002.1">
    <property type="nucleotide sequence ID" value="XM_027257201.2"/>
</dbReference>
<accession>A0A6P6WGY6</accession>
<comment type="cofactor">
    <cofactor evidence="1 8">
        <name>FAD</name>
        <dbReference type="ChEBI" id="CHEBI:57692"/>
    </cofactor>
</comment>
<evidence type="ECO:0000256" key="7">
    <source>
        <dbReference type="ARBA" id="ARBA00023033"/>
    </source>
</evidence>
<sequence>MARPLKVAVIGAGVAGLTTARELKSEGHQVVVYEKADRIGGMWVYNPEVETDPLGLDPGRKIVHSSLYHSLNTNLPRPLMRFWDYPFTVKNKDGVLMDFPGHEEVLQFLNNFAEDFGLVEFIQLNTEVVRVEQENDDQWVVESRSNGGLISEEPFEAVVVCNGHNTQPRVAELPGINNWKGKQIHCHNYRVPEPFRDQVVVIIGGAASANDISLEIVEVAKEVHLSSRSQEIEVKKWDMYDNLWQHSKVTNCYENGEIAFEDGALVTADIILHCTGYKYNLPFLKTNGVITIDDDDNRVGPLYKHVFPPQLAPRLSFVGIPRVAINFVMIDLQAKWVASVLSGKVSLPSEEDMSADLEQCYRLLEEKGIPKHHTHSLDLNMHEYLDWVAAQVGLPPVDKRQKEIFYKIREILPTSWIGFREMLLKQLPWISRIS</sequence>
<gene>
    <name evidence="10" type="primary">LOC113731774</name>
</gene>
<evidence type="ECO:0000256" key="6">
    <source>
        <dbReference type="ARBA" id="ARBA00023002"/>
    </source>
</evidence>
<dbReference type="GeneID" id="113731774"/>
<dbReference type="Pfam" id="PF00743">
    <property type="entry name" value="FMO-like"/>
    <property type="match status" value="2"/>
</dbReference>
<dbReference type="FunFam" id="3.50.50.60:FF:000138">
    <property type="entry name" value="Flavin-containing monooxygenase"/>
    <property type="match status" value="1"/>
</dbReference>
<keyword evidence="9" id="KW-1185">Reference proteome</keyword>
<dbReference type="GO" id="GO:0050660">
    <property type="term" value="F:flavin adenine dinucleotide binding"/>
    <property type="evidence" value="ECO:0007669"/>
    <property type="project" value="InterPro"/>
</dbReference>
<evidence type="ECO:0000256" key="2">
    <source>
        <dbReference type="ARBA" id="ARBA00009183"/>
    </source>
</evidence>
<evidence type="ECO:0000313" key="10">
    <source>
        <dbReference type="RefSeq" id="XP_027113002.1"/>
    </source>
</evidence>
<evidence type="ECO:0000256" key="8">
    <source>
        <dbReference type="RuleBase" id="RU361177"/>
    </source>
</evidence>
<proteinExistence type="inferred from homology"/>
<dbReference type="InterPro" id="IPR020946">
    <property type="entry name" value="Flavin_mOase-like"/>
</dbReference>
<keyword evidence="3 8" id="KW-0285">Flavoprotein</keyword>
<dbReference type="InterPro" id="IPR000960">
    <property type="entry name" value="Flavin_mOase"/>
</dbReference>
<dbReference type="Proteomes" id="UP001652660">
    <property type="component" value="Chromosome 2e"/>
</dbReference>
<evidence type="ECO:0000256" key="5">
    <source>
        <dbReference type="ARBA" id="ARBA00022857"/>
    </source>
</evidence>
<evidence type="ECO:0000313" key="9">
    <source>
        <dbReference type="Proteomes" id="UP001652660"/>
    </source>
</evidence>
<evidence type="ECO:0000256" key="3">
    <source>
        <dbReference type="ARBA" id="ARBA00022630"/>
    </source>
</evidence>
<dbReference type="InterPro" id="IPR036188">
    <property type="entry name" value="FAD/NAD-bd_sf"/>
</dbReference>
<keyword evidence="4 8" id="KW-0274">FAD</keyword>
<dbReference type="GO" id="GO:0004499">
    <property type="term" value="F:N,N-dimethylaniline monooxygenase activity"/>
    <property type="evidence" value="ECO:0007669"/>
    <property type="project" value="InterPro"/>
</dbReference>
<reference evidence="10" key="2">
    <citation type="submission" date="2025-08" db="UniProtKB">
        <authorList>
            <consortium name="RefSeq"/>
        </authorList>
    </citation>
    <scope>IDENTIFICATION</scope>
    <source>
        <tissue evidence="10">Leaves</tissue>
    </source>
</reference>
<dbReference type="PANTHER" id="PTHR23023">
    <property type="entry name" value="DIMETHYLANILINE MONOOXYGENASE"/>
    <property type="match status" value="1"/>
</dbReference>
<dbReference type="SUPFAM" id="SSF51905">
    <property type="entry name" value="FAD/NAD(P)-binding domain"/>
    <property type="match status" value="2"/>
</dbReference>
<evidence type="ECO:0000256" key="1">
    <source>
        <dbReference type="ARBA" id="ARBA00001974"/>
    </source>
</evidence>
<keyword evidence="7 8" id="KW-0503">Monooxygenase</keyword>
<keyword evidence="5" id="KW-0521">NADP</keyword>
<name>A0A6P6WGY6_COFAR</name>
<dbReference type="PIRSF" id="PIRSF000332">
    <property type="entry name" value="FMO"/>
    <property type="match status" value="1"/>
</dbReference>